<evidence type="ECO:0000313" key="7">
    <source>
        <dbReference type="EMBL" id="KKL91007.1"/>
    </source>
</evidence>
<evidence type="ECO:0000256" key="5">
    <source>
        <dbReference type="SAM" id="Phobius"/>
    </source>
</evidence>
<protein>
    <recommendedName>
        <fullName evidence="2">histidine kinase</fullName>
        <ecNumber evidence="2">2.7.13.3</ecNumber>
    </recommendedName>
</protein>
<dbReference type="InterPro" id="IPR050351">
    <property type="entry name" value="BphY/WalK/GraS-like"/>
</dbReference>
<evidence type="ECO:0000256" key="4">
    <source>
        <dbReference type="ARBA" id="ARBA00022777"/>
    </source>
</evidence>
<dbReference type="SUPFAM" id="SSF55874">
    <property type="entry name" value="ATPase domain of HSP90 chaperone/DNA topoisomerase II/histidine kinase"/>
    <property type="match status" value="1"/>
</dbReference>
<dbReference type="GO" id="GO:0004673">
    <property type="term" value="F:protein histidine kinase activity"/>
    <property type="evidence" value="ECO:0007669"/>
    <property type="project" value="UniProtKB-EC"/>
</dbReference>
<proteinExistence type="predicted"/>
<dbReference type="GO" id="GO:0000156">
    <property type="term" value="F:phosphorelay response regulator activity"/>
    <property type="evidence" value="ECO:0007669"/>
    <property type="project" value="TreeGrafter"/>
</dbReference>
<keyword evidence="4" id="KW-0418">Kinase</keyword>
<dbReference type="GO" id="GO:0030295">
    <property type="term" value="F:protein kinase activator activity"/>
    <property type="evidence" value="ECO:0007669"/>
    <property type="project" value="TreeGrafter"/>
</dbReference>
<feature type="domain" description="Histidine kinase" evidence="6">
    <location>
        <begin position="146"/>
        <end position="353"/>
    </location>
</feature>
<dbReference type="InterPro" id="IPR004358">
    <property type="entry name" value="Sig_transdc_His_kin-like_C"/>
</dbReference>
<evidence type="ECO:0000256" key="1">
    <source>
        <dbReference type="ARBA" id="ARBA00000085"/>
    </source>
</evidence>
<evidence type="ECO:0000256" key="3">
    <source>
        <dbReference type="ARBA" id="ARBA00022679"/>
    </source>
</evidence>
<organism evidence="7">
    <name type="scientific">marine sediment metagenome</name>
    <dbReference type="NCBI Taxonomy" id="412755"/>
    <lineage>
        <taxon>unclassified sequences</taxon>
        <taxon>metagenomes</taxon>
        <taxon>ecological metagenomes</taxon>
    </lineage>
</organism>
<name>A0A0F9IV87_9ZZZZ</name>
<dbReference type="PRINTS" id="PR00344">
    <property type="entry name" value="BCTRLSENSOR"/>
</dbReference>
<dbReference type="GO" id="GO:0007234">
    <property type="term" value="P:osmosensory signaling via phosphorelay pathway"/>
    <property type="evidence" value="ECO:0007669"/>
    <property type="project" value="TreeGrafter"/>
</dbReference>
<gene>
    <name evidence="7" type="ORF">LCGC14_1899000</name>
</gene>
<feature type="transmembrane region" description="Helical" evidence="5">
    <location>
        <begin position="89"/>
        <end position="113"/>
    </location>
</feature>
<dbReference type="EMBL" id="LAZR01019851">
    <property type="protein sequence ID" value="KKL91007.1"/>
    <property type="molecule type" value="Genomic_DNA"/>
</dbReference>
<dbReference type="EC" id="2.7.13.3" evidence="2"/>
<feature type="transmembrane region" description="Helical" evidence="5">
    <location>
        <begin position="22"/>
        <end position="44"/>
    </location>
</feature>
<keyword evidence="5" id="KW-0812">Transmembrane</keyword>
<reference evidence="7" key="1">
    <citation type="journal article" date="2015" name="Nature">
        <title>Complex archaea that bridge the gap between prokaryotes and eukaryotes.</title>
        <authorList>
            <person name="Spang A."/>
            <person name="Saw J.H."/>
            <person name="Jorgensen S.L."/>
            <person name="Zaremba-Niedzwiedzka K."/>
            <person name="Martijn J."/>
            <person name="Lind A.E."/>
            <person name="van Eijk R."/>
            <person name="Schleper C."/>
            <person name="Guy L."/>
            <person name="Ettema T.J."/>
        </authorList>
    </citation>
    <scope>NUCLEOTIDE SEQUENCE</scope>
</reference>
<evidence type="ECO:0000259" key="6">
    <source>
        <dbReference type="PROSITE" id="PS50109"/>
    </source>
</evidence>
<accession>A0A0F9IV87</accession>
<sequence>MTPEIPAPDRLELHMLQKAGKLAATLLPLVALVLVWGALAMFYFEVFPPPFERMGELVTPWKQLFTPAAGSSLQERMAYMEGLFQRSVLMGNIGLLLMVGSFIALVVYSTTVFQQKQRRARENELLVLKNMEIARRNEFIRYISATIGHEFKNNLGHIKRRLALLELPPTARQQIDGNMEKLFADINIFKKISDEREAGLISFERTDLKEMVESVAAQHADIAEVTYNIGLANPAIFASKTLLRTVFENLFDNAVKYRKPEQENARVTISCSMDIDGVRRYVALSFRDEGMGMDEQHADACFYKGMGSGEGWGEGLYFAKYVVGLHAGKVKVGKHYTAPGNGVEIILNLPYVEEAMDV</sequence>
<keyword evidence="3" id="KW-0808">Transferase</keyword>
<dbReference type="PANTHER" id="PTHR42878">
    <property type="entry name" value="TWO-COMPONENT HISTIDINE KINASE"/>
    <property type="match status" value="1"/>
</dbReference>
<dbReference type="InterPro" id="IPR036890">
    <property type="entry name" value="HATPase_C_sf"/>
</dbReference>
<evidence type="ECO:0000256" key="2">
    <source>
        <dbReference type="ARBA" id="ARBA00012438"/>
    </source>
</evidence>
<dbReference type="Pfam" id="PF02518">
    <property type="entry name" value="HATPase_c"/>
    <property type="match status" value="1"/>
</dbReference>
<dbReference type="Gene3D" id="3.30.565.10">
    <property type="entry name" value="Histidine kinase-like ATPase, C-terminal domain"/>
    <property type="match status" value="1"/>
</dbReference>
<keyword evidence="5" id="KW-1133">Transmembrane helix</keyword>
<dbReference type="SMART" id="SM00387">
    <property type="entry name" value="HATPase_c"/>
    <property type="match status" value="1"/>
</dbReference>
<dbReference type="PROSITE" id="PS50109">
    <property type="entry name" value="HIS_KIN"/>
    <property type="match status" value="1"/>
</dbReference>
<keyword evidence="5" id="KW-0472">Membrane</keyword>
<dbReference type="InterPro" id="IPR005467">
    <property type="entry name" value="His_kinase_dom"/>
</dbReference>
<comment type="catalytic activity">
    <reaction evidence="1">
        <text>ATP + protein L-histidine = ADP + protein N-phospho-L-histidine.</text>
        <dbReference type="EC" id="2.7.13.3"/>
    </reaction>
</comment>
<dbReference type="AlphaFoldDB" id="A0A0F9IV87"/>
<dbReference type="PANTHER" id="PTHR42878:SF14">
    <property type="entry name" value="OSMOLARITY TWO-COMPONENT SYSTEM PROTEIN SSK1"/>
    <property type="match status" value="1"/>
</dbReference>
<comment type="caution">
    <text evidence="7">The sequence shown here is derived from an EMBL/GenBank/DDBJ whole genome shotgun (WGS) entry which is preliminary data.</text>
</comment>
<dbReference type="InterPro" id="IPR003594">
    <property type="entry name" value="HATPase_dom"/>
</dbReference>